<dbReference type="GO" id="GO:0015833">
    <property type="term" value="P:peptide transport"/>
    <property type="evidence" value="ECO:0007669"/>
    <property type="project" value="TreeGrafter"/>
</dbReference>
<feature type="domain" description="Solute-binding protein family 5" evidence="2">
    <location>
        <begin position="82"/>
        <end position="411"/>
    </location>
</feature>
<organism evidence="3">
    <name type="scientific">hydrothermal vent metagenome</name>
    <dbReference type="NCBI Taxonomy" id="652676"/>
    <lineage>
        <taxon>unclassified sequences</taxon>
        <taxon>metagenomes</taxon>
        <taxon>ecological metagenomes</taxon>
    </lineage>
</organism>
<evidence type="ECO:0000259" key="2">
    <source>
        <dbReference type="Pfam" id="PF00496"/>
    </source>
</evidence>
<dbReference type="InterPro" id="IPR039424">
    <property type="entry name" value="SBP_5"/>
</dbReference>
<dbReference type="GO" id="GO:1904680">
    <property type="term" value="F:peptide transmembrane transporter activity"/>
    <property type="evidence" value="ECO:0007669"/>
    <property type="project" value="TreeGrafter"/>
</dbReference>
<proteinExistence type="predicted"/>
<dbReference type="AlphaFoldDB" id="A0A3B0TZI0"/>
<dbReference type="EMBL" id="UOEM01000046">
    <property type="protein sequence ID" value="VAW12516.1"/>
    <property type="molecule type" value="Genomic_DNA"/>
</dbReference>
<dbReference type="GO" id="GO:0043190">
    <property type="term" value="C:ATP-binding cassette (ABC) transporter complex"/>
    <property type="evidence" value="ECO:0007669"/>
    <property type="project" value="InterPro"/>
</dbReference>
<evidence type="ECO:0000313" key="3">
    <source>
        <dbReference type="EMBL" id="VAW12516.1"/>
    </source>
</evidence>
<dbReference type="InterPro" id="IPR030678">
    <property type="entry name" value="Peptide/Ni-bd"/>
</dbReference>
<evidence type="ECO:0000256" key="1">
    <source>
        <dbReference type="ARBA" id="ARBA00022729"/>
    </source>
</evidence>
<sequence length="505" mass="54199">MRFANRATSTIAAVVLGFSAVFGLSGASGFSAARAASTNLNMGMVLEPPHLDPTAGAAAAIDEVVYANLFEGLTRIDRNGAVQPGLARSWTVSGDGLTYTFELQGGVKFHDGTDMDASDVVFSLKRAMAEGSTNAQKALFAPIAGVAAPDAGTVVLTLKEPAGNLLFNLAWGDGVIVAPESAATNKATPVGTGPFRFKRWARGARVELVAYPDYWGAKPALRTVTFTFISDPAAALVAMMAGDVDAFANFPAPENMAQFKADPRFSVVIGSTEGETILATNNKKPPFDDVRVRRAIAHALDRQAIVDGAMFGYGTVIGTHFAPHHPAYVDLTGLYPYDPDKARALLAEAGYPDGFKATIKLPPPSYARRGGEIIASQLRKIGIDLEIIPVEWAQWLDQVFKNKDFELTIVSHTEPQDINIYGRDGYYFQYDNPAFKAIMARLVATADTAGRYALLGDAQRMIAEDAVNGYLFQLAKHGVWNARLKGLWENSPVQANDITGVSWSD</sequence>
<reference evidence="3" key="1">
    <citation type="submission" date="2018-06" db="EMBL/GenBank/DDBJ databases">
        <authorList>
            <person name="Zhirakovskaya E."/>
        </authorList>
    </citation>
    <scope>NUCLEOTIDE SEQUENCE</scope>
</reference>
<dbReference type="PANTHER" id="PTHR30290">
    <property type="entry name" value="PERIPLASMIC BINDING COMPONENT OF ABC TRANSPORTER"/>
    <property type="match status" value="1"/>
</dbReference>
<protein>
    <submittedName>
        <fullName evidence="3">ABC transporter, substrate-binding protein (Cluster 5, nickel/peptides/opines)</fullName>
    </submittedName>
</protein>
<dbReference type="PANTHER" id="PTHR30290:SF38">
    <property type="entry name" value="D,D-DIPEPTIDE-BINDING PERIPLASMIC PROTEIN DDPA-RELATED"/>
    <property type="match status" value="1"/>
</dbReference>
<dbReference type="CDD" id="cd08494">
    <property type="entry name" value="PBP2_NikA_DppA_OppA_like_6"/>
    <property type="match status" value="1"/>
</dbReference>
<dbReference type="Gene3D" id="3.10.105.10">
    <property type="entry name" value="Dipeptide-binding Protein, Domain 3"/>
    <property type="match status" value="1"/>
</dbReference>
<dbReference type="Pfam" id="PF00496">
    <property type="entry name" value="SBP_bac_5"/>
    <property type="match status" value="1"/>
</dbReference>
<dbReference type="Gene3D" id="3.40.190.10">
    <property type="entry name" value="Periplasmic binding protein-like II"/>
    <property type="match status" value="1"/>
</dbReference>
<dbReference type="PIRSF" id="PIRSF002741">
    <property type="entry name" value="MppA"/>
    <property type="match status" value="1"/>
</dbReference>
<dbReference type="InterPro" id="IPR000914">
    <property type="entry name" value="SBP_5_dom"/>
</dbReference>
<keyword evidence="1" id="KW-0732">Signal</keyword>
<gene>
    <name evidence="3" type="ORF">MNBD_ALPHA09-28</name>
</gene>
<dbReference type="GO" id="GO:0042597">
    <property type="term" value="C:periplasmic space"/>
    <property type="evidence" value="ECO:0007669"/>
    <property type="project" value="UniProtKB-ARBA"/>
</dbReference>
<dbReference type="SUPFAM" id="SSF53850">
    <property type="entry name" value="Periplasmic binding protein-like II"/>
    <property type="match status" value="1"/>
</dbReference>
<accession>A0A3B0TZI0</accession>
<name>A0A3B0TZI0_9ZZZZ</name>